<keyword evidence="1" id="KW-0732">Signal</keyword>
<sequence length="311" mass="34202">MKTTGLALLALAVVAHGDVLSDFFPFLGSPDPAYEDPARKSAVRESDSGLAPFSPADSDFGVQQVLGDATIAPTFHLLGSISANVTDNAPGATRALDDSSWYANLLLGAIWEPRLPAGWTGDVGVTQEFYEFERDQAIDFQNLTVRAGVVKNLVDLGDTIFYARYEYQRLVTGSWSEGDYSAQRIRTGLRKVLFLGSHHQLLGGVSAALDLDANPELLERNEFALDLAYTWWLTRDLGATLSWRGSYWDFDNGGREDWNHTVGLRFDWQTCPASTLFAHVYYSNHDSNTPLGVNDSESWHSGIGLGVQLAF</sequence>
<gene>
    <name evidence="2" type="ORF">Hsar01_03015</name>
</gene>
<evidence type="ECO:0000256" key="1">
    <source>
        <dbReference type="SAM" id="SignalP"/>
    </source>
</evidence>
<feature type="signal peptide" evidence="1">
    <location>
        <begin position="1"/>
        <end position="17"/>
    </location>
</feature>
<evidence type="ECO:0000313" key="3">
    <source>
        <dbReference type="Proteomes" id="UP001476282"/>
    </source>
</evidence>
<feature type="chain" id="PRO_5045244202" evidence="1">
    <location>
        <begin position="18"/>
        <end position="311"/>
    </location>
</feature>
<name>A0ABP9UTT8_9BACT</name>
<comment type="caution">
    <text evidence="2">The sequence shown here is derived from an EMBL/GenBank/DDBJ whole genome shotgun (WGS) entry which is preliminary data.</text>
</comment>
<dbReference type="EMBL" id="BAABRI010000017">
    <property type="protein sequence ID" value="GAA5483781.1"/>
    <property type="molecule type" value="Genomic_DNA"/>
</dbReference>
<organism evidence="2 3">
    <name type="scientific">Haloferula sargassicola</name>
    <dbReference type="NCBI Taxonomy" id="490096"/>
    <lineage>
        <taxon>Bacteria</taxon>
        <taxon>Pseudomonadati</taxon>
        <taxon>Verrucomicrobiota</taxon>
        <taxon>Verrucomicrobiia</taxon>
        <taxon>Verrucomicrobiales</taxon>
        <taxon>Verrucomicrobiaceae</taxon>
        <taxon>Haloferula</taxon>
    </lineage>
</organism>
<dbReference type="Proteomes" id="UP001476282">
    <property type="component" value="Unassembled WGS sequence"/>
</dbReference>
<proteinExistence type="predicted"/>
<protein>
    <submittedName>
        <fullName evidence="2">Uncharacterized protein</fullName>
    </submittedName>
</protein>
<evidence type="ECO:0000313" key="2">
    <source>
        <dbReference type="EMBL" id="GAA5483781.1"/>
    </source>
</evidence>
<keyword evidence="3" id="KW-1185">Reference proteome</keyword>
<reference evidence="2 3" key="1">
    <citation type="submission" date="2024-02" db="EMBL/GenBank/DDBJ databases">
        <title>Haloferula sargassicola NBRC 104335.</title>
        <authorList>
            <person name="Ichikawa N."/>
            <person name="Katano-Makiyama Y."/>
            <person name="Hidaka K."/>
        </authorList>
    </citation>
    <scope>NUCLEOTIDE SEQUENCE [LARGE SCALE GENOMIC DNA]</scope>
    <source>
        <strain evidence="2 3">NBRC 104335</strain>
    </source>
</reference>
<accession>A0ABP9UTT8</accession>
<dbReference type="RefSeq" id="WP_353567886.1">
    <property type="nucleotide sequence ID" value="NZ_BAABRI010000017.1"/>
</dbReference>